<evidence type="ECO:0000313" key="1">
    <source>
        <dbReference type="EMBL" id="PON98165.1"/>
    </source>
</evidence>
<evidence type="ECO:0000313" key="2">
    <source>
        <dbReference type="Proteomes" id="UP000237000"/>
    </source>
</evidence>
<reference evidence="2" key="1">
    <citation type="submission" date="2016-06" db="EMBL/GenBank/DDBJ databases">
        <title>Parallel loss of symbiosis genes in relatives of nitrogen-fixing non-legume Parasponia.</title>
        <authorList>
            <person name="Van Velzen R."/>
            <person name="Holmer R."/>
            <person name="Bu F."/>
            <person name="Rutten L."/>
            <person name="Van Zeijl A."/>
            <person name="Liu W."/>
            <person name="Santuari L."/>
            <person name="Cao Q."/>
            <person name="Sharma T."/>
            <person name="Shen D."/>
            <person name="Roswanjaya Y."/>
            <person name="Wardhani T."/>
            <person name="Kalhor M.S."/>
            <person name="Jansen J."/>
            <person name="Van den Hoogen J."/>
            <person name="Gungor B."/>
            <person name="Hartog M."/>
            <person name="Hontelez J."/>
            <person name="Verver J."/>
            <person name="Yang W.-C."/>
            <person name="Schijlen E."/>
            <person name="Repin R."/>
            <person name="Schilthuizen M."/>
            <person name="Schranz E."/>
            <person name="Heidstra R."/>
            <person name="Miyata K."/>
            <person name="Fedorova E."/>
            <person name="Kohlen W."/>
            <person name="Bisseling T."/>
            <person name="Smit S."/>
            <person name="Geurts R."/>
        </authorList>
    </citation>
    <scope>NUCLEOTIDE SEQUENCE [LARGE SCALE GENOMIC DNA]</scope>
    <source>
        <strain evidence="2">cv. RG33-2</strain>
    </source>
</reference>
<keyword evidence="2" id="KW-1185">Reference proteome</keyword>
<name>A0A2P5FK46_TREOI</name>
<gene>
    <name evidence="1" type="ORF">TorRG33x02_059950</name>
</gene>
<sequence length="122" mass="13345">MSTGPPLKLGKNPSAFLILAVSILSDRTNSGSKGFDFTSDDILCLYEDCGNYDSSNGSHSNPVVRAIDCVIFIDDNIYIWKLGIHPHRLRCCESGSALFTADAMVEDDAIIALHFQSKKFAE</sequence>
<protein>
    <submittedName>
        <fullName evidence="1">Uncharacterized protein</fullName>
    </submittedName>
</protein>
<accession>A0A2P5FK46</accession>
<dbReference type="InParanoid" id="A0A2P5FK46"/>
<dbReference type="OrthoDB" id="1720284at2759"/>
<dbReference type="EMBL" id="JXTC01000026">
    <property type="protein sequence ID" value="PON98165.1"/>
    <property type="molecule type" value="Genomic_DNA"/>
</dbReference>
<comment type="caution">
    <text evidence="1">The sequence shown here is derived from an EMBL/GenBank/DDBJ whole genome shotgun (WGS) entry which is preliminary data.</text>
</comment>
<proteinExistence type="predicted"/>
<dbReference type="Proteomes" id="UP000237000">
    <property type="component" value="Unassembled WGS sequence"/>
</dbReference>
<organism evidence="1 2">
    <name type="scientific">Trema orientale</name>
    <name type="common">Charcoal tree</name>
    <name type="synonym">Celtis orientalis</name>
    <dbReference type="NCBI Taxonomy" id="63057"/>
    <lineage>
        <taxon>Eukaryota</taxon>
        <taxon>Viridiplantae</taxon>
        <taxon>Streptophyta</taxon>
        <taxon>Embryophyta</taxon>
        <taxon>Tracheophyta</taxon>
        <taxon>Spermatophyta</taxon>
        <taxon>Magnoliopsida</taxon>
        <taxon>eudicotyledons</taxon>
        <taxon>Gunneridae</taxon>
        <taxon>Pentapetalae</taxon>
        <taxon>rosids</taxon>
        <taxon>fabids</taxon>
        <taxon>Rosales</taxon>
        <taxon>Cannabaceae</taxon>
        <taxon>Trema</taxon>
    </lineage>
</organism>
<dbReference type="AlphaFoldDB" id="A0A2P5FK46"/>